<protein>
    <submittedName>
        <fullName evidence="2">TXLNG isoform 2</fullName>
    </submittedName>
</protein>
<reference evidence="2 3" key="1">
    <citation type="submission" date="2017-12" db="EMBL/GenBank/DDBJ databases">
        <title>High-resolution comparative analysis of great ape genomes.</title>
        <authorList>
            <person name="Pollen A."/>
            <person name="Hastie A."/>
            <person name="Hormozdiari F."/>
            <person name="Dougherty M."/>
            <person name="Liu R."/>
            <person name="Chaisson M."/>
            <person name="Hoppe E."/>
            <person name="Hill C."/>
            <person name="Pang A."/>
            <person name="Hillier L."/>
            <person name="Baker C."/>
            <person name="Armstrong J."/>
            <person name="Shendure J."/>
            <person name="Paten B."/>
            <person name="Wilson R."/>
            <person name="Chao H."/>
            <person name="Schneider V."/>
            <person name="Ventura M."/>
            <person name="Kronenberg Z."/>
            <person name="Murali S."/>
            <person name="Gordon D."/>
            <person name="Cantsilieris S."/>
            <person name="Munson K."/>
            <person name="Nelson B."/>
            <person name="Raja A."/>
            <person name="Underwood J."/>
            <person name="Diekhans M."/>
            <person name="Fiddes I."/>
            <person name="Haussler D."/>
            <person name="Eichler E."/>
        </authorList>
    </citation>
    <scope>NUCLEOTIDE SEQUENCE [LARGE SCALE GENOMIC DNA]</scope>
    <source>
        <strain evidence="2">Yerkes chimp pedigree #C0471</strain>
    </source>
</reference>
<accession>A0A2J8KU58</accession>
<feature type="region of interest" description="Disordered" evidence="1">
    <location>
        <begin position="1"/>
        <end position="34"/>
    </location>
</feature>
<feature type="compositionally biased region" description="Basic and acidic residues" evidence="1">
    <location>
        <begin position="1"/>
        <end position="10"/>
    </location>
</feature>
<proteinExistence type="predicted"/>
<evidence type="ECO:0000313" key="2">
    <source>
        <dbReference type="EMBL" id="PNI38553.1"/>
    </source>
</evidence>
<evidence type="ECO:0000313" key="3">
    <source>
        <dbReference type="Proteomes" id="UP000236370"/>
    </source>
</evidence>
<dbReference type="EMBL" id="NBAG03000336">
    <property type="protein sequence ID" value="PNI38553.1"/>
    <property type="molecule type" value="Genomic_DNA"/>
</dbReference>
<organism evidence="2 3">
    <name type="scientific">Pan troglodytes</name>
    <name type="common">Chimpanzee</name>
    <dbReference type="NCBI Taxonomy" id="9598"/>
    <lineage>
        <taxon>Eukaryota</taxon>
        <taxon>Metazoa</taxon>
        <taxon>Chordata</taxon>
        <taxon>Craniata</taxon>
        <taxon>Vertebrata</taxon>
        <taxon>Euteleostomi</taxon>
        <taxon>Mammalia</taxon>
        <taxon>Eutheria</taxon>
        <taxon>Euarchontoglires</taxon>
        <taxon>Primates</taxon>
        <taxon>Haplorrhini</taxon>
        <taxon>Catarrhini</taxon>
        <taxon>Hominidae</taxon>
        <taxon>Pan</taxon>
    </lineage>
</organism>
<name>A0A2J8KU58_PANTR</name>
<dbReference type="Proteomes" id="UP000236370">
    <property type="component" value="Unassembled WGS sequence"/>
</dbReference>
<gene>
    <name evidence="2" type="ORF">CK820_G0035733</name>
</gene>
<dbReference type="AlphaFoldDB" id="A0A2J8KU58"/>
<comment type="caution">
    <text evidence="2">The sequence shown here is derived from an EMBL/GenBank/DDBJ whole genome shotgun (WGS) entry which is preliminary data.</text>
</comment>
<evidence type="ECO:0000256" key="1">
    <source>
        <dbReference type="SAM" id="MobiDB-lite"/>
    </source>
</evidence>
<feature type="compositionally biased region" description="Basic residues" evidence="1">
    <location>
        <begin position="25"/>
        <end position="34"/>
    </location>
</feature>
<feature type="non-terminal residue" evidence="2">
    <location>
        <position position="34"/>
    </location>
</feature>
<sequence>MATRVEEAARGRSGGAEEATEAGRGGRRRSPRQK</sequence>